<gene>
    <name evidence="6" type="ORF">M0811_06823</name>
</gene>
<dbReference type="OrthoDB" id="26681at2759"/>
<dbReference type="GO" id="GO:0019901">
    <property type="term" value="F:protein kinase binding"/>
    <property type="evidence" value="ECO:0007669"/>
    <property type="project" value="TreeGrafter"/>
</dbReference>
<dbReference type="SUPFAM" id="SSF50978">
    <property type="entry name" value="WD40 repeat-like"/>
    <property type="match status" value="1"/>
</dbReference>
<evidence type="ECO:0000256" key="3">
    <source>
        <dbReference type="PROSITE-ProRule" id="PRU00221"/>
    </source>
</evidence>
<evidence type="ECO:0000256" key="1">
    <source>
        <dbReference type="ARBA" id="ARBA00022574"/>
    </source>
</evidence>
<dbReference type="PROSITE" id="PS51783">
    <property type="entry name" value="PH_BEACH"/>
    <property type="match status" value="1"/>
</dbReference>
<dbReference type="InterPro" id="IPR036372">
    <property type="entry name" value="BEACH_dom_sf"/>
</dbReference>
<accession>A0A9Q0LNQ4</accession>
<dbReference type="PROSITE" id="PS50197">
    <property type="entry name" value="BEACH"/>
    <property type="match status" value="1"/>
</dbReference>
<dbReference type="SUPFAM" id="SSF50729">
    <property type="entry name" value="PH domain-like"/>
    <property type="match status" value="1"/>
</dbReference>
<dbReference type="InterPro" id="IPR023362">
    <property type="entry name" value="PH-BEACH_dom"/>
</dbReference>
<proteinExistence type="predicted"/>
<feature type="domain" description="BEACH-type PH" evidence="5">
    <location>
        <begin position="261"/>
        <end position="364"/>
    </location>
</feature>
<dbReference type="Pfam" id="PF02138">
    <property type="entry name" value="Beach"/>
    <property type="match status" value="1"/>
</dbReference>
<dbReference type="PANTHER" id="PTHR13743:SF112">
    <property type="entry name" value="BEACH DOMAIN-CONTAINING PROTEIN"/>
    <property type="match status" value="1"/>
</dbReference>
<dbReference type="InterPro" id="IPR015943">
    <property type="entry name" value="WD40/YVTN_repeat-like_dom_sf"/>
</dbReference>
<dbReference type="InterPro" id="IPR000409">
    <property type="entry name" value="BEACH_dom"/>
</dbReference>
<dbReference type="PROSITE" id="PS50082">
    <property type="entry name" value="WD_REPEATS_2"/>
    <property type="match status" value="2"/>
</dbReference>
<dbReference type="InterPro" id="IPR011993">
    <property type="entry name" value="PH-like_dom_sf"/>
</dbReference>
<keyword evidence="1 3" id="KW-0853">WD repeat</keyword>
<reference evidence="6" key="1">
    <citation type="submission" date="2022-10" db="EMBL/GenBank/DDBJ databases">
        <title>Novel sulphate-reducing endosymbionts in the free-living metamonad Anaeramoeba.</title>
        <authorList>
            <person name="Jerlstrom-Hultqvist J."/>
            <person name="Cepicka I."/>
            <person name="Gallot-Lavallee L."/>
            <person name="Salas-Leiva D."/>
            <person name="Curtis B.A."/>
            <person name="Zahonova K."/>
            <person name="Pipaliya S."/>
            <person name="Dacks J."/>
            <person name="Roger A.J."/>
        </authorList>
    </citation>
    <scope>NUCLEOTIDE SEQUENCE</scope>
    <source>
        <strain evidence="6">BMAN</strain>
    </source>
</reference>
<dbReference type="SUPFAM" id="SSF81837">
    <property type="entry name" value="BEACH domain"/>
    <property type="match status" value="1"/>
</dbReference>
<dbReference type="SMART" id="SM00320">
    <property type="entry name" value="WD40"/>
    <property type="match status" value="4"/>
</dbReference>
<dbReference type="Gene3D" id="1.10.1540.10">
    <property type="entry name" value="BEACH domain"/>
    <property type="match status" value="1"/>
</dbReference>
<dbReference type="InterPro" id="IPR036322">
    <property type="entry name" value="WD40_repeat_dom_sf"/>
</dbReference>
<feature type="domain" description="BEACH" evidence="4">
    <location>
        <begin position="373"/>
        <end position="661"/>
    </location>
</feature>
<dbReference type="PANTHER" id="PTHR13743">
    <property type="entry name" value="BEIGE/BEACH-RELATED"/>
    <property type="match status" value="1"/>
</dbReference>
<dbReference type="CDD" id="cd06071">
    <property type="entry name" value="Beach"/>
    <property type="match status" value="1"/>
</dbReference>
<dbReference type="GO" id="GO:0008104">
    <property type="term" value="P:intracellular protein localization"/>
    <property type="evidence" value="ECO:0007669"/>
    <property type="project" value="TreeGrafter"/>
</dbReference>
<dbReference type="GO" id="GO:0005829">
    <property type="term" value="C:cytosol"/>
    <property type="evidence" value="ECO:0007669"/>
    <property type="project" value="TreeGrafter"/>
</dbReference>
<name>A0A9Q0LNQ4_ANAIG</name>
<dbReference type="InterPro" id="IPR001680">
    <property type="entry name" value="WD40_rpt"/>
</dbReference>
<dbReference type="GO" id="GO:0016020">
    <property type="term" value="C:membrane"/>
    <property type="evidence" value="ECO:0007669"/>
    <property type="project" value="TreeGrafter"/>
</dbReference>
<dbReference type="Pfam" id="PF20426">
    <property type="entry name" value="NBCH_WD40"/>
    <property type="match status" value="1"/>
</dbReference>
<evidence type="ECO:0000313" key="7">
    <source>
        <dbReference type="Proteomes" id="UP001149090"/>
    </source>
</evidence>
<feature type="repeat" description="WD" evidence="3">
    <location>
        <begin position="841"/>
        <end position="882"/>
    </location>
</feature>
<sequence length="1012" mass="118620">MYCIAFVLEILFSSKENAIEKRENHENTDIEIDLDQQEKQAKLVCLLEFIRTIFDTHYLTISSMFKQEENKKKFKIQKYKFQLLKIPINQILDVLQGDEWSGFVSEIFEAKKVLDTKIKVSVMQFEDAMLMEMRIQSPIISQEKDEIATHKTRFKEEIKKTIEFQMKKNLEQNILRKKKRIVSQLKSAIQWKKLSRKLNHQQAHWSKLKSVFRDSDFRSQTKKEEKNEEKDLFQLYLDFNDFTIIPSIDNLNRFSDFRDLVNPKNILFSEPCFIRDFMKNIPGVFQIKSEKICFFIETTKNWELDLKNPKKIKKQWGINSIAKIRQMKFNFQPTAIEILFLNRKSYFFNFPTKEIANSAFENLKNLNLINLTEEEWNLGNFQQLTTKWQNFEVSNFEYLMRLNYLAGRTFNDLSQYPVFPWILSNYESKSINLSDPKNYRDLSKPIGALNSDRLEKVVKRFNDMSTKDALFPPFHYGSLYSSSGIALYYLVRLEPFTKMSYELHNQTFDHPDRIFFSINSAWKSVLTNFSDIRELIPEFFYFPEFLENREKIDFGKQFTGDTISEVILPLWSRNSDTFIQKHMQAFESEHVSSNFHNWIDLIFGYKQRGKQAKNAHNVFFHLSYEKNNDLSSQEEKETINKHVENFGQIPRQLFTDPHPAKKIIKESPLISKISPKNILDNIVICQLQISEHPISHLLLLHTSKDSVPDTSFDKLISIDSRKHLRNHKWNIHKFDFETISLQKSPKKFGSEFFELGFFHSSLYSVNSNSLIFSCGYSDFSFRVHSSEFLGFLGAFIKHKDIVTCIACTDTIFVTGSRDTTVVVWDILSSKKPIQIQQRYQLTDHKYEVNCVAINQEYDMLVTGSEGGSVLIYSLNSGRFFCSLDLKNLNEKTSKILQVRINNNGGIIVFSSNIISSIFSTSYTFSFYSINARFLGSISFGYPITSWDVSFNNLYLVVGCENEKMEIFDLQNYKRVKSFKITSRCSSVCITNDGKYLLVGCENGMLLFIQSDV</sequence>
<dbReference type="Gene3D" id="2.30.29.30">
    <property type="entry name" value="Pleckstrin-homology domain (PH domain)/Phosphotyrosine-binding domain (PTB)"/>
    <property type="match status" value="1"/>
</dbReference>
<dbReference type="Pfam" id="PF14844">
    <property type="entry name" value="PH_BEACH"/>
    <property type="match status" value="1"/>
</dbReference>
<dbReference type="AlphaFoldDB" id="A0A9Q0LNQ4"/>
<dbReference type="InterPro" id="IPR050865">
    <property type="entry name" value="BEACH_Domain"/>
</dbReference>
<keyword evidence="2" id="KW-0677">Repeat</keyword>
<dbReference type="Proteomes" id="UP001149090">
    <property type="component" value="Unassembled WGS sequence"/>
</dbReference>
<feature type="repeat" description="WD" evidence="3">
    <location>
        <begin position="795"/>
        <end position="834"/>
    </location>
</feature>
<dbReference type="SMART" id="SM01026">
    <property type="entry name" value="Beach"/>
    <property type="match status" value="1"/>
</dbReference>
<comment type="caution">
    <text evidence="6">The sequence shown here is derived from an EMBL/GenBank/DDBJ whole genome shotgun (WGS) entry which is preliminary data.</text>
</comment>
<organism evidence="6 7">
    <name type="scientific">Anaeramoeba ignava</name>
    <name type="common">Anaerobic marine amoeba</name>
    <dbReference type="NCBI Taxonomy" id="1746090"/>
    <lineage>
        <taxon>Eukaryota</taxon>
        <taxon>Metamonada</taxon>
        <taxon>Anaeramoebidae</taxon>
        <taxon>Anaeramoeba</taxon>
    </lineage>
</organism>
<dbReference type="InterPro" id="IPR046851">
    <property type="entry name" value="NBCH_WD40"/>
</dbReference>
<keyword evidence="7" id="KW-1185">Reference proteome</keyword>
<dbReference type="EMBL" id="JAPDFW010000063">
    <property type="protein sequence ID" value="KAJ5075961.1"/>
    <property type="molecule type" value="Genomic_DNA"/>
</dbReference>
<dbReference type="Gene3D" id="2.130.10.10">
    <property type="entry name" value="YVTN repeat-like/Quinoprotein amine dehydrogenase"/>
    <property type="match status" value="2"/>
</dbReference>
<evidence type="ECO:0000259" key="5">
    <source>
        <dbReference type="PROSITE" id="PS51783"/>
    </source>
</evidence>
<evidence type="ECO:0000313" key="6">
    <source>
        <dbReference type="EMBL" id="KAJ5075961.1"/>
    </source>
</evidence>
<protein>
    <submittedName>
        <fullName evidence="6">Beige/beach-related</fullName>
    </submittedName>
</protein>
<evidence type="ECO:0000256" key="2">
    <source>
        <dbReference type="ARBA" id="ARBA00022737"/>
    </source>
</evidence>
<evidence type="ECO:0000259" key="4">
    <source>
        <dbReference type="PROSITE" id="PS50197"/>
    </source>
</evidence>